<dbReference type="Proteomes" id="UP000237344">
    <property type="component" value="Unassembled WGS sequence"/>
</dbReference>
<name>A0A2S3W416_9PROT</name>
<gene>
    <name evidence="3" type="ORF">KMAL_07800</name>
</gene>
<evidence type="ECO:0000313" key="3">
    <source>
        <dbReference type="EMBL" id="POF63600.1"/>
    </source>
</evidence>
<dbReference type="OrthoDB" id="7271061at2"/>
<evidence type="ECO:0000256" key="1">
    <source>
        <dbReference type="SAM" id="MobiDB-lite"/>
    </source>
</evidence>
<evidence type="ECO:0000256" key="2">
    <source>
        <dbReference type="SAM" id="Phobius"/>
    </source>
</evidence>
<keyword evidence="4" id="KW-1185">Reference proteome</keyword>
<keyword evidence="2" id="KW-0812">Transmembrane</keyword>
<dbReference type="EMBL" id="POTC01000006">
    <property type="protein sequence ID" value="POF63600.1"/>
    <property type="molecule type" value="Genomic_DNA"/>
</dbReference>
<dbReference type="AlphaFoldDB" id="A0A2S3W416"/>
<comment type="caution">
    <text evidence="3">The sequence shown here is derived from an EMBL/GenBank/DDBJ whole genome shotgun (WGS) entry which is preliminary data.</text>
</comment>
<keyword evidence="2" id="KW-1133">Transmembrane helix</keyword>
<organism evidence="3 4">
    <name type="scientific">Novacetimonas maltaceti</name>
    <dbReference type="NCBI Taxonomy" id="1203393"/>
    <lineage>
        <taxon>Bacteria</taxon>
        <taxon>Pseudomonadati</taxon>
        <taxon>Pseudomonadota</taxon>
        <taxon>Alphaproteobacteria</taxon>
        <taxon>Acetobacterales</taxon>
        <taxon>Acetobacteraceae</taxon>
        <taxon>Novacetimonas</taxon>
    </lineage>
</organism>
<sequence length="112" mass="11834">MDPSTILSDLLPFIPAPYVGAVVDWVTFLIATSALVMRYWRPPAAGSRAAAVWMVVSAMAQARGWNAPAYQPDRKALMVPKDTPRAAAAATLGLHPDATRPNAPHAGNTPAS</sequence>
<protein>
    <submittedName>
        <fullName evidence="3">Uncharacterized protein</fullName>
    </submittedName>
</protein>
<accession>A0A2S3W416</accession>
<reference evidence="3 4" key="1">
    <citation type="submission" date="2018-01" db="EMBL/GenBank/DDBJ databases">
        <title>Draft Genome Sequence of Komagataeibacter maltaceti LMG 1529, a Vinegar Producing Acetic Acid Bacterium Isolated from Malt Vinegar Brewery Acetifiers.</title>
        <authorList>
            <person name="Zhang Q."/>
            <person name="Hollensteiner J."/>
            <person name="Poehlein A."/>
            <person name="Daniel R."/>
        </authorList>
    </citation>
    <scope>NUCLEOTIDE SEQUENCE [LARGE SCALE GENOMIC DNA]</scope>
    <source>
        <strain evidence="3 4">LMG 1529</strain>
    </source>
</reference>
<proteinExistence type="predicted"/>
<evidence type="ECO:0000313" key="4">
    <source>
        <dbReference type="Proteomes" id="UP000237344"/>
    </source>
</evidence>
<feature type="region of interest" description="Disordered" evidence="1">
    <location>
        <begin position="89"/>
        <end position="112"/>
    </location>
</feature>
<feature type="transmembrane region" description="Helical" evidence="2">
    <location>
        <begin position="18"/>
        <end position="40"/>
    </location>
</feature>
<dbReference type="RefSeq" id="WP_110094451.1">
    <property type="nucleotide sequence ID" value="NZ_NKUE01000013.1"/>
</dbReference>
<keyword evidence="2" id="KW-0472">Membrane</keyword>